<dbReference type="InterPro" id="IPR010036">
    <property type="entry name" value="MDP_1_eu_arc"/>
</dbReference>
<accession>A0A921S7S7</accession>
<comment type="caution">
    <text evidence="2">The sequence shown here is derived from an EMBL/GenBank/DDBJ whole genome shotgun (WGS) entry which is preliminary data.</text>
</comment>
<dbReference type="SFLD" id="SFLDG01131">
    <property type="entry name" value="C1.5.2:_MDP_Like"/>
    <property type="match status" value="2"/>
</dbReference>
<dbReference type="PANTHER" id="PTHR17901">
    <property type="entry name" value="MAGNESIUM-DEPENDENT PHOSPHATASE 1 MDP1"/>
    <property type="match status" value="1"/>
</dbReference>
<dbReference type="SFLD" id="SFLDS00003">
    <property type="entry name" value="Haloacid_Dehalogenase"/>
    <property type="match status" value="2"/>
</dbReference>
<reference evidence="2" key="1">
    <citation type="journal article" date="2015" name="Genom Data">
        <title>Genome sequences of six Phytophthora species associated with forests in New Zealand.</title>
        <authorList>
            <person name="Studholme D.J."/>
            <person name="McDougal R.L."/>
            <person name="Sambles C."/>
            <person name="Hansen E."/>
            <person name="Hardy G."/>
            <person name="Grant M."/>
            <person name="Ganley R.J."/>
            <person name="Williams N.M."/>
        </authorList>
    </citation>
    <scope>NUCLEOTIDE SEQUENCE</scope>
    <source>
        <strain evidence="2">NZFS 3630</strain>
    </source>
</reference>
<dbReference type="GO" id="GO:0003993">
    <property type="term" value="F:acid phosphatase activity"/>
    <property type="evidence" value="ECO:0007669"/>
    <property type="project" value="TreeGrafter"/>
</dbReference>
<dbReference type="Gene3D" id="3.40.50.1000">
    <property type="entry name" value="HAD superfamily/HAD-like"/>
    <property type="match status" value="2"/>
</dbReference>
<evidence type="ECO:0000313" key="3">
    <source>
        <dbReference type="Proteomes" id="UP000792063"/>
    </source>
</evidence>
<dbReference type="EMBL" id="JPWU03000999">
    <property type="protein sequence ID" value="KAG2503546.1"/>
    <property type="molecule type" value="Genomic_DNA"/>
</dbReference>
<dbReference type="InterPro" id="IPR036412">
    <property type="entry name" value="HAD-like_sf"/>
</dbReference>
<name>A0A921S7S7_9STRA</name>
<dbReference type="AlphaFoldDB" id="A0A921S7S7"/>
<dbReference type="InterPro" id="IPR023214">
    <property type="entry name" value="HAD_sf"/>
</dbReference>
<dbReference type="Proteomes" id="UP000792063">
    <property type="component" value="Unassembled WGS sequence"/>
</dbReference>
<feature type="compositionally biased region" description="Acidic residues" evidence="1">
    <location>
        <begin position="322"/>
        <end position="334"/>
    </location>
</feature>
<proteinExistence type="predicted"/>
<reference evidence="2" key="2">
    <citation type="submission" date="2020-06" db="EMBL/GenBank/DDBJ databases">
        <authorList>
            <person name="Studholme D.J."/>
        </authorList>
    </citation>
    <scope>NUCLEOTIDE SEQUENCE</scope>
    <source>
        <strain evidence="2">NZFS 3630</strain>
    </source>
</reference>
<dbReference type="Pfam" id="PF12689">
    <property type="entry name" value="Acid_PPase"/>
    <property type="match status" value="2"/>
</dbReference>
<protein>
    <recommendedName>
        <fullName evidence="4">Magnesium-dependent phosphatase-1</fullName>
    </recommendedName>
</protein>
<feature type="region of interest" description="Disordered" evidence="1">
    <location>
        <begin position="316"/>
        <end position="342"/>
    </location>
</feature>
<dbReference type="NCBIfam" id="TIGR01685">
    <property type="entry name" value="MDP-1"/>
    <property type="match status" value="2"/>
</dbReference>
<dbReference type="PANTHER" id="PTHR17901:SF14">
    <property type="entry name" value="MAGNESIUM-DEPENDENT PHOSPHATASE 1"/>
    <property type="match status" value="1"/>
</dbReference>
<evidence type="ECO:0000256" key="1">
    <source>
        <dbReference type="SAM" id="MobiDB-lite"/>
    </source>
</evidence>
<gene>
    <name evidence="2" type="ORF">JM18_009230</name>
</gene>
<sequence length="454" mass="51448">MPKPLAEGKNRSTESKDPDHATRAFRKWTYIPQLVVFDLDFTTWFPAMDELHGERFAKDPVTSDVTDAVGQQVHFYPEVCAVLSVLKTDPQFRNTKIGVASRTEEIENAKKCLELMDVVLRDEAAVKGDNGESVKKSLGSIADYVTVFPGSKTTHFKQLKEQSGVAFKDMLFNDDDEENVVDVSALGVLCSHCPEGLTVVSWLQGMEDFQLAKKQQIQQWDHIPRLVVFDLDFTLWFPEMYELWGAPFRKNPNTGAVTDCRGEQVHFFPAVHTVLNILEMDPQFRETAEVAVASRTTEPKWAKTCMRLMDVNLGGISTPSTVDEEEGGEGDEADDRGGSEEDVVKKSLQSIVDYEAIYPRNKRVHFEQLKKDSGVPYEDMLFFDNEYGNVSDIQRLGVTCAYCPQGFTEGSWLQGMEAFQEAKRQQVRTTARPQKPLTAILNRLELDLIRIRRR</sequence>
<dbReference type="SFLD" id="SFLDG01129">
    <property type="entry name" value="C1.5:_HAD__Beta-PGM__Phosphata"/>
    <property type="match status" value="2"/>
</dbReference>
<evidence type="ECO:0008006" key="4">
    <source>
        <dbReference type="Google" id="ProtNLM"/>
    </source>
</evidence>
<evidence type="ECO:0000313" key="2">
    <source>
        <dbReference type="EMBL" id="KAG2503546.1"/>
    </source>
</evidence>
<dbReference type="SUPFAM" id="SSF56784">
    <property type="entry name" value="HAD-like"/>
    <property type="match status" value="2"/>
</dbReference>
<organism evidence="2 3">
    <name type="scientific">Phytophthora kernoviae</name>
    <dbReference type="NCBI Taxonomy" id="325452"/>
    <lineage>
        <taxon>Eukaryota</taxon>
        <taxon>Sar</taxon>
        <taxon>Stramenopiles</taxon>
        <taxon>Oomycota</taxon>
        <taxon>Peronosporomycetes</taxon>
        <taxon>Peronosporales</taxon>
        <taxon>Peronosporaceae</taxon>
        <taxon>Phytophthora</taxon>
    </lineage>
</organism>